<reference evidence="2 3" key="1">
    <citation type="submission" date="2018-03" db="EMBL/GenBank/DDBJ databases">
        <title>Genomic Encyclopedia of Archaeal and Bacterial Type Strains, Phase II (KMG-II): from individual species to whole genera.</title>
        <authorList>
            <person name="Goeker M."/>
        </authorList>
    </citation>
    <scope>NUCLEOTIDE SEQUENCE [LARGE SCALE GENOMIC DNA]</scope>
    <source>
        <strain evidence="2 3">DSM 45211</strain>
    </source>
</reference>
<dbReference type="InterPro" id="IPR052018">
    <property type="entry name" value="PHP_domain"/>
</dbReference>
<dbReference type="Gene3D" id="3.20.20.140">
    <property type="entry name" value="Metal-dependent hydrolases"/>
    <property type="match status" value="1"/>
</dbReference>
<dbReference type="PANTHER" id="PTHR42924:SF3">
    <property type="entry name" value="POLYMERASE_HISTIDINOL PHOSPHATASE N-TERMINAL DOMAIN-CONTAINING PROTEIN"/>
    <property type="match status" value="1"/>
</dbReference>
<dbReference type="GO" id="GO:0035312">
    <property type="term" value="F:5'-3' DNA exonuclease activity"/>
    <property type="evidence" value="ECO:0007669"/>
    <property type="project" value="TreeGrafter"/>
</dbReference>
<dbReference type="Proteomes" id="UP000243528">
    <property type="component" value="Unassembled WGS sequence"/>
</dbReference>
<dbReference type="EMBL" id="PYGE01000012">
    <property type="protein sequence ID" value="PSL01891.1"/>
    <property type="molecule type" value="Genomic_DNA"/>
</dbReference>
<dbReference type="Pfam" id="PF02811">
    <property type="entry name" value="PHP"/>
    <property type="match status" value="1"/>
</dbReference>
<comment type="caution">
    <text evidence="2">The sequence shown here is derived from an EMBL/GenBank/DDBJ whole genome shotgun (WGS) entry which is preliminary data.</text>
</comment>
<evidence type="ECO:0000259" key="1">
    <source>
        <dbReference type="SMART" id="SM00481"/>
    </source>
</evidence>
<dbReference type="SMART" id="SM00481">
    <property type="entry name" value="POLIIIAc"/>
    <property type="match status" value="1"/>
</dbReference>
<evidence type="ECO:0000313" key="3">
    <source>
        <dbReference type="Proteomes" id="UP000243528"/>
    </source>
</evidence>
<dbReference type="AlphaFoldDB" id="A0A2P8DXE0"/>
<dbReference type="PANTHER" id="PTHR42924">
    <property type="entry name" value="EXONUCLEASE"/>
    <property type="match status" value="1"/>
</dbReference>
<dbReference type="InterPro" id="IPR016195">
    <property type="entry name" value="Pol/histidinol_Pase-like"/>
</dbReference>
<dbReference type="GO" id="GO:0004534">
    <property type="term" value="F:5'-3' RNA exonuclease activity"/>
    <property type="evidence" value="ECO:0007669"/>
    <property type="project" value="TreeGrafter"/>
</dbReference>
<feature type="domain" description="Polymerase/histidinol phosphatase N-terminal" evidence="1">
    <location>
        <begin position="4"/>
        <end position="69"/>
    </location>
</feature>
<gene>
    <name evidence="2" type="ORF">CLV30_112131</name>
</gene>
<dbReference type="InterPro" id="IPR003141">
    <property type="entry name" value="Pol/His_phosphatase_N"/>
</dbReference>
<protein>
    <recommendedName>
        <fullName evidence="1">Polymerase/histidinol phosphatase N-terminal domain-containing protein</fullName>
    </recommendedName>
</protein>
<accession>A0A2P8DXE0</accession>
<keyword evidence="3" id="KW-1185">Reference proteome</keyword>
<dbReference type="InterPro" id="IPR004013">
    <property type="entry name" value="PHP_dom"/>
</dbReference>
<sequence>MLRIDLHTHSTVSDGTDTPAELVRAAASAGLDVVALTDHDSLEGWDDAHEAAAGCGVEFVGGVEISTEHLGRGVHLLAYFVDRADPALGAELDRIRADRWGRLHRITAALTAAGYPVGADEVTAVSGTASSVGRPHVADAMIAKGYVADREQAFTRFLSEGRVGYVPKYAPSTVTALRLVHGAGGVGVLAHPWGRGSRRVLGAASMAGLRAAGLDGIEVDHQNHDRIVRRDLRRIAEDLGLLVTGASDYHGTGKTGHDLGVNTTAPEQWERLRALAMGVGGR</sequence>
<dbReference type="SUPFAM" id="SSF89550">
    <property type="entry name" value="PHP domain-like"/>
    <property type="match status" value="1"/>
</dbReference>
<organism evidence="2 3">
    <name type="scientific">Haloactinopolyspora alba</name>
    <dbReference type="NCBI Taxonomy" id="648780"/>
    <lineage>
        <taxon>Bacteria</taxon>
        <taxon>Bacillati</taxon>
        <taxon>Actinomycetota</taxon>
        <taxon>Actinomycetes</taxon>
        <taxon>Jiangellales</taxon>
        <taxon>Jiangellaceae</taxon>
        <taxon>Haloactinopolyspora</taxon>
    </lineage>
</organism>
<name>A0A2P8DXE0_9ACTN</name>
<dbReference type="CDD" id="cd07438">
    <property type="entry name" value="PHP_HisPPase_AMP"/>
    <property type="match status" value="1"/>
</dbReference>
<proteinExistence type="predicted"/>
<dbReference type="Gene3D" id="1.10.150.650">
    <property type="match status" value="1"/>
</dbReference>
<evidence type="ECO:0000313" key="2">
    <source>
        <dbReference type="EMBL" id="PSL01891.1"/>
    </source>
</evidence>